<comment type="cofactor">
    <cofactor evidence="1">
        <name>Mn(2+)</name>
        <dbReference type="ChEBI" id="CHEBI:29035"/>
    </cofactor>
</comment>
<keyword evidence="17" id="KW-1185">Reference proteome</keyword>
<dbReference type="OrthoDB" id="3482at2759"/>
<dbReference type="Pfam" id="PF08436">
    <property type="entry name" value="DXP_redisom_C"/>
    <property type="match status" value="1"/>
</dbReference>
<keyword evidence="7" id="KW-0521">NADP</keyword>
<comment type="cofactor">
    <cofactor evidence="2">
        <name>Mg(2+)</name>
        <dbReference type="ChEBI" id="CHEBI:18420"/>
    </cofactor>
</comment>
<dbReference type="OMA" id="AHPNWVM"/>
<feature type="region of interest" description="Disordered" evidence="12">
    <location>
        <begin position="53"/>
        <end position="79"/>
    </location>
</feature>
<dbReference type="Gramene" id="PGSC0003DMT400062965">
    <property type="protein sequence ID" value="PGSC0003DMT400062965"/>
    <property type="gene ID" value="PGSC0003DMG400024503"/>
</dbReference>
<evidence type="ECO:0000256" key="8">
    <source>
        <dbReference type="ARBA" id="ARBA00023002"/>
    </source>
</evidence>
<dbReference type="NCBIfam" id="TIGR00243">
    <property type="entry name" value="Dxr"/>
    <property type="match status" value="1"/>
</dbReference>
<evidence type="ECO:0000256" key="10">
    <source>
        <dbReference type="ARBA" id="ARBA00023229"/>
    </source>
</evidence>
<dbReference type="InterPro" id="IPR036169">
    <property type="entry name" value="DXPR_C_sf"/>
</dbReference>
<keyword evidence="6" id="KW-0479">Metal-binding</keyword>
<organism evidence="16 17">
    <name type="scientific">Solanum tuberosum</name>
    <name type="common">Potato</name>
    <dbReference type="NCBI Taxonomy" id="4113"/>
    <lineage>
        <taxon>Eukaryota</taxon>
        <taxon>Viridiplantae</taxon>
        <taxon>Streptophyta</taxon>
        <taxon>Embryophyta</taxon>
        <taxon>Tracheophyta</taxon>
        <taxon>Spermatophyta</taxon>
        <taxon>Magnoliopsida</taxon>
        <taxon>eudicotyledons</taxon>
        <taxon>Gunneridae</taxon>
        <taxon>Pentapetalae</taxon>
        <taxon>asterids</taxon>
        <taxon>lamiids</taxon>
        <taxon>Solanales</taxon>
        <taxon>Solanaceae</taxon>
        <taxon>Solanoideae</taxon>
        <taxon>Solaneae</taxon>
        <taxon>Solanum</taxon>
    </lineage>
</organism>
<dbReference type="HAMAP" id="MF_00183">
    <property type="entry name" value="DXP_reductoisom"/>
    <property type="match status" value="1"/>
</dbReference>
<dbReference type="eggNOG" id="ENOG502QPJ7">
    <property type="taxonomic scope" value="Eukaryota"/>
</dbReference>
<gene>
    <name evidence="16" type="primary">LOC102596520</name>
</gene>
<dbReference type="GO" id="GO:0030145">
    <property type="term" value="F:manganese ion binding"/>
    <property type="evidence" value="ECO:0000318"/>
    <property type="project" value="GO_Central"/>
</dbReference>
<evidence type="ECO:0000256" key="3">
    <source>
        <dbReference type="ARBA" id="ARBA00005094"/>
    </source>
</evidence>
<evidence type="ECO:0000256" key="6">
    <source>
        <dbReference type="ARBA" id="ARBA00022723"/>
    </source>
</evidence>
<dbReference type="AlphaFoldDB" id="M1C9V8"/>
<dbReference type="InParanoid" id="M1C9V8"/>
<dbReference type="SUPFAM" id="SSF51735">
    <property type="entry name" value="NAD(P)-binding Rossmann-fold domains"/>
    <property type="match status" value="1"/>
</dbReference>
<dbReference type="UniPathway" id="UPA00056">
    <property type="reaction ID" value="UER00092"/>
</dbReference>
<dbReference type="SUPFAM" id="SSF69055">
    <property type="entry name" value="1-deoxy-D-xylulose-5-phosphate reductoisomerase, C-terminal domain"/>
    <property type="match status" value="1"/>
</dbReference>
<dbReference type="EC" id="1.1.1.267" evidence="5"/>
<dbReference type="InterPro" id="IPR013644">
    <property type="entry name" value="DXP_reductoisomerase_C"/>
</dbReference>
<dbReference type="PANTHER" id="PTHR30525">
    <property type="entry name" value="1-DEOXY-D-XYLULOSE 5-PHOSPHATE REDUCTOISOMERASE"/>
    <property type="match status" value="1"/>
</dbReference>
<feature type="domain" description="1-deoxy-D-xylulose 5-phosphate reductoisomerase N-terminal" evidence="13">
    <location>
        <begin position="81"/>
        <end position="209"/>
    </location>
</feature>
<dbReference type="PANTHER" id="PTHR30525:SF0">
    <property type="entry name" value="1-DEOXY-D-XYLULOSE 5-PHOSPHATE REDUCTOISOMERASE, CHLOROPLASTIC"/>
    <property type="match status" value="1"/>
</dbReference>
<evidence type="ECO:0000256" key="4">
    <source>
        <dbReference type="ARBA" id="ARBA00006825"/>
    </source>
</evidence>
<dbReference type="Gene3D" id="3.40.50.720">
    <property type="entry name" value="NAD(P)-binding Rossmann-like Domain"/>
    <property type="match status" value="1"/>
</dbReference>
<dbReference type="PaxDb" id="4113-PGSC0003DMT400062965"/>
<evidence type="ECO:0000313" key="17">
    <source>
        <dbReference type="Proteomes" id="UP000011115"/>
    </source>
</evidence>
<comment type="pathway">
    <text evidence="3">Isoprenoid biosynthesis; isopentenyl diphosphate biosynthesis via DXP pathway; isopentenyl diphosphate from 1-deoxy-D-xylulose 5-phosphate: step 1/6.</text>
</comment>
<evidence type="ECO:0000256" key="7">
    <source>
        <dbReference type="ARBA" id="ARBA00022857"/>
    </source>
</evidence>
<keyword evidence="8" id="KW-0560">Oxidoreductase</keyword>
<protein>
    <recommendedName>
        <fullName evidence="5">1-deoxy-D-xylulose-5-phosphate reductoisomerase</fullName>
        <ecNumber evidence="5">1.1.1.267</ecNumber>
    </recommendedName>
</protein>
<evidence type="ECO:0000256" key="12">
    <source>
        <dbReference type="SAM" id="MobiDB-lite"/>
    </source>
</evidence>
<dbReference type="EnsemblPlants" id="PGSC0003DMT400062965">
    <property type="protein sequence ID" value="PGSC0003DMT400062965"/>
    <property type="gene ID" value="PGSC0003DMG400024503"/>
</dbReference>
<evidence type="ECO:0000256" key="11">
    <source>
        <dbReference type="ARBA" id="ARBA00048543"/>
    </source>
</evidence>
<accession>M1C9V8</accession>
<dbReference type="SUPFAM" id="SSF55347">
    <property type="entry name" value="Glyceraldehyde-3-phosphate dehydrogenase-like, C-terminal domain"/>
    <property type="match status" value="1"/>
</dbReference>
<feature type="domain" description="1-deoxy-D-xylulose 5-phosphate reductoisomerase C-terminal" evidence="14">
    <location>
        <begin position="223"/>
        <end position="300"/>
    </location>
</feature>
<evidence type="ECO:0000256" key="2">
    <source>
        <dbReference type="ARBA" id="ARBA00001946"/>
    </source>
</evidence>
<evidence type="ECO:0000256" key="1">
    <source>
        <dbReference type="ARBA" id="ARBA00001936"/>
    </source>
</evidence>
<dbReference type="FunFam" id="3.40.50.720:FF:000183">
    <property type="entry name" value="1-deoxy-D-xylulose 5-phosphate reductoisomerase, chloroplastic"/>
    <property type="match status" value="1"/>
</dbReference>
<comment type="similarity">
    <text evidence="4">Belongs to the DXR family.</text>
</comment>
<dbReference type="GO" id="GO:0030604">
    <property type="term" value="F:1-deoxy-D-xylulose-5-phosphate reductoisomerase activity"/>
    <property type="evidence" value="ECO:0000318"/>
    <property type="project" value="GO_Central"/>
</dbReference>
<reference evidence="16" key="2">
    <citation type="submission" date="2015-06" db="UniProtKB">
        <authorList>
            <consortium name="EnsemblPlants"/>
        </authorList>
    </citation>
    <scope>IDENTIFICATION</scope>
    <source>
        <strain evidence="16">DM1-3 516 R44</strain>
    </source>
</reference>
<evidence type="ECO:0000313" key="16">
    <source>
        <dbReference type="EnsemblPlants" id="PGSC0003DMT400062965"/>
    </source>
</evidence>
<dbReference type="InterPro" id="IPR036291">
    <property type="entry name" value="NAD(P)-bd_dom_sf"/>
</dbReference>
<reference evidence="17" key="1">
    <citation type="journal article" date="2011" name="Nature">
        <title>Genome sequence and analysis of the tuber crop potato.</title>
        <authorList>
            <consortium name="The Potato Genome Sequencing Consortium"/>
        </authorList>
    </citation>
    <scope>NUCLEOTIDE SEQUENCE [LARGE SCALE GENOMIC DNA]</scope>
    <source>
        <strain evidence="17">cv. DM1-3 516 R44</strain>
    </source>
</reference>
<proteinExistence type="inferred from homology"/>
<dbReference type="STRING" id="4113.M1C9V8"/>
<dbReference type="GO" id="GO:0051484">
    <property type="term" value="P:isopentenyl diphosphate biosynthetic process, methylerythritol 4-phosphate pathway involved in terpenoid biosynthetic process"/>
    <property type="evidence" value="ECO:0000318"/>
    <property type="project" value="GO_Central"/>
</dbReference>
<dbReference type="GO" id="GO:0070402">
    <property type="term" value="F:NADPH binding"/>
    <property type="evidence" value="ECO:0000318"/>
    <property type="project" value="GO_Central"/>
</dbReference>
<dbReference type="Proteomes" id="UP000011115">
    <property type="component" value="Unassembled WGS sequence"/>
</dbReference>
<dbReference type="FunCoup" id="M1C9V8">
    <property type="interactions" value="912"/>
</dbReference>
<dbReference type="InterPro" id="IPR013512">
    <property type="entry name" value="DXP_reductoisomerase_N"/>
</dbReference>
<dbReference type="InterPro" id="IPR026877">
    <property type="entry name" value="DXPR_C"/>
</dbReference>
<name>M1C9V8_SOLTU</name>
<dbReference type="Pfam" id="PF13288">
    <property type="entry name" value="DXPR_C"/>
    <property type="match status" value="1"/>
</dbReference>
<dbReference type="Pfam" id="PF02670">
    <property type="entry name" value="DXP_reductoisom"/>
    <property type="match status" value="1"/>
</dbReference>
<evidence type="ECO:0000259" key="13">
    <source>
        <dbReference type="Pfam" id="PF02670"/>
    </source>
</evidence>
<comment type="catalytic activity">
    <reaction evidence="11">
        <text>2-C-methyl-D-erythritol 4-phosphate + NADP(+) = 1-deoxy-D-xylulose 5-phosphate + NADPH + H(+)</text>
        <dbReference type="Rhea" id="RHEA:13717"/>
        <dbReference type="ChEBI" id="CHEBI:15378"/>
        <dbReference type="ChEBI" id="CHEBI:57783"/>
        <dbReference type="ChEBI" id="CHEBI:57792"/>
        <dbReference type="ChEBI" id="CHEBI:58262"/>
        <dbReference type="ChEBI" id="CHEBI:58349"/>
        <dbReference type="EC" id="1.1.1.267"/>
    </reaction>
    <physiologicalReaction direction="right-to-left" evidence="11">
        <dbReference type="Rhea" id="RHEA:13719"/>
    </physiologicalReaction>
</comment>
<sequence length="486" mass="53025">MALNLLSPTEIKSISFLDTSKSSYNLNHLKFSGGLSIRRKGCSGAFAKRVQCSAQPPPPPAWPGRAVAEPGRQSWEGPKPISIVGSTGSIGTQTLDIVAENPDKFRVVALAAGSNVTLLADQVKTFRPKLVAVRNESLVEELKDALADMEDKPEIIPGEQGVIEVARHPDAVTVVTGIVGCAGLKPTVAAIEAGKDIALANKETLIAGGPFVLPLAHKHKVKILPADSEHSAIFQLYVHLVNLKTDITVADRDWPVEKLKEVKVADALKHPNWNMGKKITVDSATLFNKGLEVIEAHYLFGAEYDNIEIVIHPQSIIHSMVETQDSSVLAQLGWPDMRLPILYTLSWPDRVYCSEITWPRLDLCKLGSLTFKAPDNVKYPSMDLAYSAGRAGGTMTGVLSAANEKAVELFISERMGGSFKRKQLMNCPCFRISYLDIFKIVELTCAKHREELVSSPSLEEIIHYDLWARDYAASLEPSSGLSPALV</sequence>
<dbReference type="InterPro" id="IPR003821">
    <property type="entry name" value="DXP_reductoisomerase"/>
</dbReference>
<evidence type="ECO:0000256" key="9">
    <source>
        <dbReference type="ARBA" id="ARBA00023211"/>
    </source>
</evidence>
<evidence type="ECO:0000259" key="14">
    <source>
        <dbReference type="Pfam" id="PF08436"/>
    </source>
</evidence>
<keyword evidence="10" id="KW-0414">Isoprene biosynthesis</keyword>
<dbReference type="ExpressionAtlas" id="M1C9V8">
    <property type="expression patterns" value="baseline"/>
</dbReference>
<feature type="domain" description="DXP reductoisomerase C-terminal" evidence="15">
    <location>
        <begin position="332"/>
        <end position="415"/>
    </location>
</feature>
<evidence type="ECO:0000259" key="15">
    <source>
        <dbReference type="Pfam" id="PF13288"/>
    </source>
</evidence>
<evidence type="ECO:0000256" key="5">
    <source>
        <dbReference type="ARBA" id="ARBA00012366"/>
    </source>
</evidence>
<keyword evidence="9" id="KW-0464">Manganese</keyword>
<dbReference type="Gene3D" id="1.10.1740.10">
    <property type="match status" value="1"/>
</dbReference>